<dbReference type="GO" id="GO:0071897">
    <property type="term" value="P:DNA biosynthetic process"/>
    <property type="evidence" value="ECO:0007669"/>
    <property type="project" value="UniProtKB-KW"/>
</dbReference>
<evidence type="ECO:0000259" key="14">
    <source>
        <dbReference type="PROSITE" id="PS51161"/>
    </source>
</evidence>
<protein>
    <recommendedName>
        <fullName evidence="13">Vitamin B12-dependent ribonucleotide reductase</fullName>
        <ecNumber evidence="13">1.17.4.1</ecNumber>
    </recommendedName>
</protein>
<dbReference type="SUPFAM" id="SSF48168">
    <property type="entry name" value="R1 subunit of ribonucleotide reductase, N-terminal domain"/>
    <property type="match status" value="1"/>
</dbReference>
<dbReference type="EC" id="1.17.4.1" evidence="13"/>
<dbReference type="EMBL" id="DTDR01000096">
    <property type="protein sequence ID" value="HGK63683.1"/>
    <property type="molecule type" value="Genomic_DNA"/>
</dbReference>
<dbReference type="PANTHER" id="PTHR43371:SF1">
    <property type="entry name" value="RIBONUCLEOSIDE-DIPHOSPHATE REDUCTASE"/>
    <property type="match status" value="1"/>
</dbReference>
<dbReference type="InterPro" id="IPR000788">
    <property type="entry name" value="RNR_lg_C"/>
</dbReference>
<evidence type="ECO:0000256" key="13">
    <source>
        <dbReference type="RuleBase" id="RU364064"/>
    </source>
</evidence>
<dbReference type="Pfam" id="PF02867">
    <property type="entry name" value="Ribonuc_red_lgC"/>
    <property type="match status" value="2"/>
</dbReference>
<evidence type="ECO:0000256" key="7">
    <source>
        <dbReference type="ARBA" id="ARBA00023002"/>
    </source>
</evidence>
<evidence type="ECO:0000313" key="15">
    <source>
        <dbReference type="EMBL" id="HGK63683.1"/>
    </source>
</evidence>
<dbReference type="GO" id="GO:0005524">
    <property type="term" value="F:ATP binding"/>
    <property type="evidence" value="ECO:0007669"/>
    <property type="project" value="UniProtKB-UniRule"/>
</dbReference>
<dbReference type="InterPro" id="IPR013509">
    <property type="entry name" value="RNR_lsu_N"/>
</dbReference>
<evidence type="ECO:0000256" key="10">
    <source>
        <dbReference type="ARBA" id="ARBA00023285"/>
    </source>
</evidence>
<keyword evidence="4 13" id="KW-0237">DNA synthesis</keyword>
<keyword evidence="10 13" id="KW-0170">Cobalt</keyword>
<evidence type="ECO:0000256" key="4">
    <source>
        <dbReference type="ARBA" id="ARBA00022634"/>
    </source>
</evidence>
<dbReference type="PRINTS" id="PR01183">
    <property type="entry name" value="RIBORDTASEM1"/>
</dbReference>
<keyword evidence="8" id="KW-0215">Deoxyribonucleotide synthesis</keyword>
<dbReference type="InterPro" id="IPR005144">
    <property type="entry name" value="ATP-cone_dom"/>
</dbReference>
<dbReference type="FunFam" id="3.20.70.20:FF:000018">
    <property type="entry name" value="Vitamin B12-dependent ribonucleotide reductase"/>
    <property type="match status" value="1"/>
</dbReference>
<evidence type="ECO:0000256" key="3">
    <source>
        <dbReference type="ARBA" id="ARBA00022628"/>
    </source>
</evidence>
<evidence type="ECO:0000256" key="2">
    <source>
        <dbReference type="ARBA" id="ARBA00007405"/>
    </source>
</evidence>
<evidence type="ECO:0000256" key="1">
    <source>
        <dbReference type="ARBA" id="ARBA00001922"/>
    </source>
</evidence>
<dbReference type="NCBIfam" id="TIGR02504">
    <property type="entry name" value="NrdJ_Z"/>
    <property type="match status" value="1"/>
</dbReference>
<accession>A0A7V3ZV96</accession>
<organism evidence="15">
    <name type="scientific">candidate division WOR-3 bacterium</name>
    <dbReference type="NCBI Taxonomy" id="2052148"/>
    <lineage>
        <taxon>Bacteria</taxon>
        <taxon>Bacteria division WOR-3</taxon>
    </lineage>
</organism>
<dbReference type="InterPro" id="IPR050862">
    <property type="entry name" value="RdRp_reductase_class-2"/>
</dbReference>
<dbReference type="Gene3D" id="3.20.70.20">
    <property type="match status" value="1"/>
</dbReference>
<dbReference type="Pfam" id="PF03477">
    <property type="entry name" value="ATP-cone"/>
    <property type="match status" value="1"/>
</dbReference>
<evidence type="ECO:0000256" key="12">
    <source>
        <dbReference type="PROSITE-ProRule" id="PRU00492"/>
    </source>
</evidence>
<dbReference type="InterPro" id="IPR008926">
    <property type="entry name" value="RNR_R1-su_N"/>
</dbReference>
<dbReference type="CDD" id="cd02888">
    <property type="entry name" value="RNR_II_dimer"/>
    <property type="match status" value="1"/>
</dbReference>
<evidence type="ECO:0000256" key="8">
    <source>
        <dbReference type="ARBA" id="ARBA00023116"/>
    </source>
</evidence>
<keyword evidence="3 13" id="KW-0846">Cobalamin</keyword>
<comment type="similarity">
    <text evidence="2 13">Belongs to the ribonucleoside diphosphate reductase class-2 family.</text>
</comment>
<comment type="function">
    <text evidence="13">Catalyzes the reduction of ribonucleotides to deoxyribonucleotides. May function to provide a pool of deoxyribonucleotide precursors for DNA repair during oxygen limitation and/or for immediate growth after restoration of oxygen.</text>
</comment>
<sequence>MAKIKEVIKRDGRIVPFELEKIEKAIEKALIATNNYQAGLARRLAEKVLVILEKDFEKGLPQVEDIQDRVEKVLIEEGYAETAKAYILYRKEREKLREIKTFLGVKDDLKLKLNAITVLRNRYLLKNEEGEIIETPKELFYRVAKAIGEVDKLYKEDEKKTIDQFFMMMRELKFLPNSPTLMNAGTELGQLSACFVLPIEDSMYSIFETLKNMALIHQSGGGTGFSFSKIRPKGDIVKSTKGIASGPVSFMKVYDAATEVVKQGGKRRGANMGILIYNHPDILEFITAKAKEGVLTNFNISVAVSDEFMEKVLKNEEYDLINPRNNLAVGRLKAKNVFDLIVTQAWSTGDPGLIFIDEINRHNPTPALGKIEATNPCGEQPLLPYESCNLGSINLAKLVKYKNGEPYFDWEEFRDLIHLAVHFLDNVIDANKYPLKEIEEVTKGNRKIGLGIMGFADMLIKLRIPYDSEEAILWAEKIGKFLTEEARRKSVAIGLKRGSFPNFQKSIYYNKYPALRNATVTTIAPTGTLSIIAGCSSGIEPIFALSYIRQVMGGIRLFEIQEDFERILKERNLYSNELIKEISQVGSIRDFKNLPEDIKKIFVTAMDISPIFQVKIQAAFQKYIDNAVSKTVNLPPQASLEDVREVFLTAWQLKCKGITVFRYGSKKEQVFYIAQPETGFLTIPEDYSGPCPSGDCVS</sequence>
<dbReference type="Pfam" id="PF00317">
    <property type="entry name" value="Ribonuc_red_lgN"/>
    <property type="match status" value="1"/>
</dbReference>
<keyword evidence="7 13" id="KW-0560">Oxidoreductase</keyword>
<proteinExistence type="inferred from homology"/>
<reference evidence="15" key="1">
    <citation type="journal article" date="2020" name="mSystems">
        <title>Genome- and Community-Level Interaction Insights into Carbon Utilization and Element Cycling Functions of Hydrothermarchaeota in Hydrothermal Sediment.</title>
        <authorList>
            <person name="Zhou Z."/>
            <person name="Liu Y."/>
            <person name="Xu W."/>
            <person name="Pan J."/>
            <person name="Luo Z.H."/>
            <person name="Li M."/>
        </authorList>
    </citation>
    <scope>NUCLEOTIDE SEQUENCE [LARGE SCALE GENOMIC DNA]</scope>
    <source>
        <strain evidence="15">SpSt-697</strain>
    </source>
</reference>
<dbReference type="AlphaFoldDB" id="A0A7V3ZV96"/>
<dbReference type="GO" id="GO:0004748">
    <property type="term" value="F:ribonucleoside-diphosphate reductase activity, thioredoxin disulfide as acceptor"/>
    <property type="evidence" value="ECO:0007669"/>
    <property type="project" value="UniProtKB-EC"/>
</dbReference>
<evidence type="ECO:0000256" key="5">
    <source>
        <dbReference type="ARBA" id="ARBA00022741"/>
    </source>
</evidence>
<evidence type="ECO:0000256" key="9">
    <source>
        <dbReference type="ARBA" id="ARBA00023157"/>
    </source>
</evidence>
<keyword evidence="9" id="KW-1015">Disulfide bond</keyword>
<dbReference type="UniPathway" id="UPA00326"/>
<comment type="caution">
    <text evidence="15">The sequence shown here is derived from an EMBL/GenBank/DDBJ whole genome shotgun (WGS) entry which is preliminary data.</text>
</comment>
<name>A0A7V3ZV96_UNCW3</name>
<gene>
    <name evidence="15" type="ORF">ENU74_03730</name>
</gene>
<keyword evidence="5 12" id="KW-0547">Nucleotide-binding</keyword>
<comment type="catalytic activity">
    <reaction evidence="11 13">
        <text>a 2'-deoxyribonucleoside 5'-diphosphate + [thioredoxin]-disulfide + H2O = a ribonucleoside 5'-diphosphate + [thioredoxin]-dithiol</text>
        <dbReference type="Rhea" id="RHEA:23252"/>
        <dbReference type="Rhea" id="RHEA-COMP:10698"/>
        <dbReference type="Rhea" id="RHEA-COMP:10700"/>
        <dbReference type="ChEBI" id="CHEBI:15377"/>
        <dbReference type="ChEBI" id="CHEBI:29950"/>
        <dbReference type="ChEBI" id="CHEBI:50058"/>
        <dbReference type="ChEBI" id="CHEBI:57930"/>
        <dbReference type="ChEBI" id="CHEBI:73316"/>
        <dbReference type="EC" id="1.17.4.1"/>
    </reaction>
</comment>
<dbReference type="GO" id="GO:0009263">
    <property type="term" value="P:deoxyribonucleotide biosynthetic process"/>
    <property type="evidence" value="ECO:0007669"/>
    <property type="project" value="UniProtKB-KW"/>
</dbReference>
<dbReference type="InterPro" id="IPR013344">
    <property type="entry name" value="RNR_NrdJ/NrdZ"/>
</dbReference>
<comment type="cofactor">
    <cofactor evidence="1 13">
        <name>adenosylcob(III)alamin</name>
        <dbReference type="ChEBI" id="CHEBI:18408"/>
    </cofactor>
</comment>
<evidence type="ECO:0000256" key="11">
    <source>
        <dbReference type="ARBA" id="ARBA00047754"/>
    </source>
</evidence>
<dbReference type="SUPFAM" id="SSF51998">
    <property type="entry name" value="PFL-like glycyl radical enzymes"/>
    <property type="match status" value="1"/>
</dbReference>
<feature type="domain" description="ATP-cone" evidence="14">
    <location>
        <begin position="5"/>
        <end position="97"/>
    </location>
</feature>
<dbReference type="PANTHER" id="PTHR43371">
    <property type="entry name" value="VITAMIN B12-DEPENDENT RIBONUCLEOTIDE REDUCTASE"/>
    <property type="match status" value="1"/>
</dbReference>
<dbReference type="PROSITE" id="PS51161">
    <property type="entry name" value="ATP_CONE"/>
    <property type="match status" value="1"/>
</dbReference>
<keyword evidence="6 12" id="KW-0067">ATP-binding</keyword>
<evidence type="ECO:0000256" key="6">
    <source>
        <dbReference type="ARBA" id="ARBA00022840"/>
    </source>
</evidence>
<dbReference type="GO" id="GO:0031419">
    <property type="term" value="F:cobalamin binding"/>
    <property type="evidence" value="ECO:0007669"/>
    <property type="project" value="UniProtKB-KW"/>
</dbReference>